<organism evidence="2 3">
    <name type="scientific">Laccaria amethystina LaAM-08-1</name>
    <dbReference type="NCBI Taxonomy" id="1095629"/>
    <lineage>
        <taxon>Eukaryota</taxon>
        <taxon>Fungi</taxon>
        <taxon>Dikarya</taxon>
        <taxon>Basidiomycota</taxon>
        <taxon>Agaricomycotina</taxon>
        <taxon>Agaricomycetes</taxon>
        <taxon>Agaricomycetidae</taxon>
        <taxon>Agaricales</taxon>
        <taxon>Agaricineae</taxon>
        <taxon>Hydnangiaceae</taxon>
        <taxon>Laccaria</taxon>
    </lineage>
</organism>
<keyword evidence="3" id="KW-1185">Reference proteome</keyword>
<feature type="transmembrane region" description="Helical" evidence="1">
    <location>
        <begin position="40"/>
        <end position="62"/>
    </location>
</feature>
<dbReference type="AlphaFoldDB" id="A0A0C9XBA6"/>
<feature type="transmembrane region" description="Helical" evidence="1">
    <location>
        <begin position="90"/>
        <end position="113"/>
    </location>
</feature>
<dbReference type="OrthoDB" id="3234297at2759"/>
<proteinExistence type="predicted"/>
<sequence>MKNMPRYFCIGVRFLLTGRPNPREQDLLETRRASWSSLQWLGVIVVWLSLSVLQAAWILGYVEGGSEPNPRTLVTAHHQLWKPFSISLYVSGYMVSTINILVWTSYFELVRWWNRRETTTASLMDKLYEKFIKYLNRAFHLTIVLPIAFAMCAGPLFSPFAGLPLAQQYQWTHLCDSFAGEAIIQSPPLGSFRQPLMSFYYPETQDSTAKIHYFDYVMTNDPNATTQTLSFASAASQMVVPADLQPNIQSISIYPPGKSDFFTPRVWEHHLPSGGR</sequence>
<keyword evidence="1" id="KW-0472">Membrane</keyword>
<evidence type="ECO:0000313" key="2">
    <source>
        <dbReference type="EMBL" id="KIJ93497.1"/>
    </source>
</evidence>
<name>A0A0C9XBA6_9AGAR</name>
<protein>
    <submittedName>
        <fullName evidence="2">Uncharacterized protein</fullName>
    </submittedName>
</protein>
<keyword evidence="1" id="KW-0812">Transmembrane</keyword>
<gene>
    <name evidence="2" type="ORF">K443DRAFT_12838</name>
</gene>
<feature type="transmembrane region" description="Helical" evidence="1">
    <location>
        <begin position="134"/>
        <end position="157"/>
    </location>
</feature>
<evidence type="ECO:0000256" key="1">
    <source>
        <dbReference type="SAM" id="Phobius"/>
    </source>
</evidence>
<keyword evidence="1" id="KW-1133">Transmembrane helix</keyword>
<dbReference type="HOGENOM" id="CLU_1008535_0_0_1"/>
<dbReference type="Proteomes" id="UP000054477">
    <property type="component" value="Unassembled WGS sequence"/>
</dbReference>
<evidence type="ECO:0000313" key="3">
    <source>
        <dbReference type="Proteomes" id="UP000054477"/>
    </source>
</evidence>
<reference evidence="3" key="2">
    <citation type="submission" date="2015-01" db="EMBL/GenBank/DDBJ databases">
        <title>Evolutionary Origins and Diversification of the Mycorrhizal Mutualists.</title>
        <authorList>
            <consortium name="DOE Joint Genome Institute"/>
            <consortium name="Mycorrhizal Genomics Consortium"/>
            <person name="Kohler A."/>
            <person name="Kuo A."/>
            <person name="Nagy L.G."/>
            <person name="Floudas D."/>
            <person name="Copeland A."/>
            <person name="Barry K.W."/>
            <person name="Cichocki N."/>
            <person name="Veneault-Fourrey C."/>
            <person name="LaButti K."/>
            <person name="Lindquist E.A."/>
            <person name="Lipzen A."/>
            <person name="Lundell T."/>
            <person name="Morin E."/>
            <person name="Murat C."/>
            <person name="Riley R."/>
            <person name="Ohm R."/>
            <person name="Sun H."/>
            <person name="Tunlid A."/>
            <person name="Henrissat B."/>
            <person name="Grigoriev I.V."/>
            <person name="Hibbett D.S."/>
            <person name="Martin F."/>
        </authorList>
    </citation>
    <scope>NUCLEOTIDE SEQUENCE [LARGE SCALE GENOMIC DNA]</scope>
    <source>
        <strain evidence="3">LaAM-08-1</strain>
    </source>
</reference>
<reference evidence="2 3" key="1">
    <citation type="submission" date="2014-04" db="EMBL/GenBank/DDBJ databases">
        <authorList>
            <consortium name="DOE Joint Genome Institute"/>
            <person name="Kuo A."/>
            <person name="Kohler A."/>
            <person name="Nagy L.G."/>
            <person name="Floudas D."/>
            <person name="Copeland A."/>
            <person name="Barry K.W."/>
            <person name="Cichocki N."/>
            <person name="Veneault-Fourrey C."/>
            <person name="LaButti K."/>
            <person name="Lindquist E.A."/>
            <person name="Lipzen A."/>
            <person name="Lundell T."/>
            <person name="Morin E."/>
            <person name="Murat C."/>
            <person name="Sun H."/>
            <person name="Tunlid A."/>
            <person name="Henrissat B."/>
            <person name="Grigoriev I.V."/>
            <person name="Hibbett D.S."/>
            <person name="Martin F."/>
            <person name="Nordberg H.P."/>
            <person name="Cantor M.N."/>
            <person name="Hua S.X."/>
        </authorList>
    </citation>
    <scope>NUCLEOTIDE SEQUENCE [LARGE SCALE GENOMIC DNA]</scope>
    <source>
        <strain evidence="2 3">LaAM-08-1</strain>
    </source>
</reference>
<dbReference type="EMBL" id="KN838841">
    <property type="protein sequence ID" value="KIJ93497.1"/>
    <property type="molecule type" value="Genomic_DNA"/>
</dbReference>
<accession>A0A0C9XBA6</accession>